<name>A0A1M7SYX4_9BACT</name>
<evidence type="ECO:0000313" key="3">
    <source>
        <dbReference type="Proteomes" id="UP000186469"/>
    </source>
</evidence>
<evidence type="ECO:0000259" key="1">
    <source>
        <dbReference type="SMART" id="SM00746"/>
    </source>
</evidence>
<dbReference type="SMART" id="SM00746">
    <property type="entry name" value="TRASH"/>
    <property type="match status" value="1"/>
</dbReference>
<evidence type="ECO:0000313" key="2">
    <source>
        <dbReference type="EMBL" id="SHN63611.1"/>
    </source>
</evidence>
<sequence length="101" mass="11677">MLWKFLIFGLLGFLLYKMFVLDKKKKGENKENVNEKMYAQGKMAKDPICGAYVSVSESSIKVKDGNTIHRFCSYDCRDAFLEKLRAEGRQIPESKNNDDDE</sequence>
<organism evidence="2 3">
    <name type="scientific">Desulfovibrio litoralis DSM 11393</name>
    <dbReference type="NCBI Taxonomy" id="1121455"/>
    <lineage>
        <taxon>Bacteria</taxon>
        <taxon>Pseudomonadati</taxon>
        <taxon>Thermodesulfobacteriota</taxon>
        <taxon>Desulfovibrionia</taxon>
        <taxon>Desulfovibrionales</taxon>
        <taxon>Desulfovibrionaceae</taxon>
        <taxon>Desulfovibrio</taxon>
    </lineage>
</organism>
<keyword evidence="3" id="KW-1185">Reference proteome</keyword>
<protein>
    <recommendedName>
        <fullName evidence="1">TRASH domain-containing protein</fullName>
    </recommendedName>
</protein>
<dbReference type="AlphaFoldDB" id="A0A1M7SYX4"/>
<dbReference type="Proteomes" id="UP000186469">
    <property type="component" value="Unassembled WGS sequence"/>
</dbReference>
<gene>
    <name evidence="2" type="ORF">SAMN02745728_01389</name>
</gene>
<reference evidence="2 3" key="1">
    <citation type="submission" date="2016-12" db="EMBL/GenBank/DDBJ databases">
        <authorList>
            <person name="Song W.-J."/>
            <person name="Kurnit D.M."/>
        </authorList>
    </citation>
    <scope>NUCLEOTIDE SEQUENCE [LARGE SCALE GENOMIC DNA]</scope>
    <source>
        <strain evidence="2 3">DSM 11393</strain>
    </source>
</reference>
<dbReference type="InterPro" id="IPR011017">
    <property type="entry name" value="TRASH_dom"/>
</dbReference>
<dbReference type="STRING" id="1121455.SAMN02745728_01389"/>
<dbReference type="EMBL" id="FRDI01000005">
    <property type="protein sequence ID" value="SHN63611.1"/>
    <property type="molecule type" value="Genomic_DNA"/>
</dbReference>
<accession>A0A1M7SYX4</accession>
<feature type="domain" description="TRASH" evidence="1">
    <location>
        <begin position="46"/>
        <end position="84"/>
    </location>
</feature>
<dbReference type="RefSeq" id="WP_342741868.1">
    <property type="nucleotide sequence ID" value="NZ_FRDI01000005.1"/>
</dbReference>
<proteinExistence type="predicted"/>